<keyword evidence="3 6" id="KW-0812">Transmembrane</keyword>
<evidence type="ECO:0000256" key="4">
    <source>
        <dbReference type="ARBA" id="ARBA00022989"/>
    </source>
</evidence>
<evidence type="ECO:0000256" key="3">
    <source>
        <dbReference type="ARBA" id="ARBA00022692"/>
    </source>
</evidence>
<sequence length="527" mass="54496">MATQVVIAPLLVALVTAVVSLFVRRFPRARTAVSLAGALAYLASVAVLVEQVASRSILTYQLSAWRAPFGITLVADALSAFMLVITAVVSLAAVVFSVGFMSEHAQRVSYHPLYHLLVVGVTGAFLTGDIFNLFVWFEVLLLSSYVLVVFYSGPEHTRAGLTYTVLNLLGSALMLVAIGGLYATVGTLNMADMARRLANPAQYGVDPVPVLGITVLLFCVFALKIGVVPFQFWVPAAYRAAPAPIAAMLAGVVKKVGIYAVIRLYFTVFAAARLPDGLGLPGFVGNSYLSFFGPVLFAVAAASILFGGIAAVSRDDFDGVLAYSSIGQIGFVVLPLAVAATVPSLRALGIAAALVYALNHALAKAMLFLASGTVGDAVGTVRFAELGGLAKRTPMLAIAVLVGMLSLIGIPPLIGFFGKFLVFQATAHAGAAGEPGATFALALSVVGAILTVAYFTRAWNRGFWGATTAPVDHGSYSSVLVGVVVVLAASLVVVGVGFDPVWRAANAAADATLARGQYVGAVFGGGG</sequence>
<dbReference type="Pfam" id="PF00662">
    <property type="entry name" value="Proton_antipo_N"/>
    <property type="match status" value="1"/>
</dbReference>
<feature type="transmembrane region" description="Helical" evidence="6">
    <location>
        <begin position="108"/>
        <end position="127"/>
    </location>
</feature>
<dbReference type="GO" id="GO:0005886">
    <property type="term" value="C:plasma membrane"/>
    <property type="evidence" value="ECO:0007669"/>
    <property type="project" value="UniProtKB-SubCell"/>
</dbReference>
<name>M0M0R1_9EURY</name>
<dbReference type="eggNOG" id="arCOG01537">
    <property type="taxonomic scope" value="Archaea"/>
</dbReference>
<dbReference type="InterPro" id="IPR001750">
    <property type="entry name" value="ND/Mrp_TM"/>
</dbReference>
<feature type="transmembrane region" description="Helical" evidence="6">
    <location>
        <begin position="165"/>
        <end position="188"/>
    </location>
</feature>
<feature type="transmembrane region" description="Helical" evidence="6">
    <location>
        <begin position="362"/>
        <end position="384"/>
    </location>
</feature>
<dbReference type="Proteomes" id="UP000011566">
    <property type="component" value="Unassembled WGS sequence"/>
</dbReference>
<feature type="transmembrane region" description="Helical" evidence="6">
    <location>
        <begin position="133"/>
        <end position="153"/>
    </location>
</feature>
<dbReference type="PRINTS" id="PR01437">
    <property type="entry name" value="NUOXDRDTASE4"/>
</dbReference>
<feature type="transmembrane region" description="Helical" evidence="6">
    <location>
        <begin position="437"/>
        <end position="455"/>
    </location>
</feature>
<feature type="transmembrane region" description="Helical" evidence="6">
    <location>
        <begin position="6"/>
        <end position="24"/>
    </location>
</feature>
<evidence type="ECO:0000256" key="1">
    <source>
        <dbReference type="ARBA" id="ARBA00004651"/>
    </source>
</evidence>
<feature type="transmembrane region" description="Helical" evidence="6">
    <location>
        <begin position="320"/>
        <end position="342"/>
    </location>
</feature>
<keyword evidence="10" id="KW-1185">Reference proteome</keyword>
<dbReference type="InterPro" id="IPR003918">
    <property type="entry name" value="NADH_UbQ_OxRdtase"/>
</dbReference>
<dbReference type="PANTHER" id="PTHR42703">
    <property type="entry name" value="NADH DEHYDROGENASE"/>
    <property type="match status" value="1"/>
</dbReference>
<keyword evidence="2" id="KW-1003">Cell membrane</keyword>
<feature type="transmembrane region" description="Helical" evidence="6">
    <location>
        <begin position="396"/>
        <end position="417"/>
    </location>
</feature>
<dbReference type="PANTHER" id="PTHR42703:SF1">
    <property type="entry name" value="NA(+)_H(+) ANTIPORTER SUBUNIT D1"/>
    <property type="match status" value="1"/>
</dbReference>
<evidence type="ECO:0000256" key="6">
    <source>
        <dbReference type="SAM" id="Phobius"/>
    </source>
</evidence>
<feature type="transmembrane region" description="Helical" evidence="6">
    <location>
        <begin position="69"/>
        <end position="96"/>
    </location>
</feature>
<dbReference type="InterPro" id="IPR050586">
    <property type="entry name" value="CPA3_Na-H_Antiporter_D"/>
</dbReference>
<organism evidence="9 10">
    <name type="scientific">Halococcus hamelinensis 100A6</name>
    <dbReference type="NCBI Taxonomy" id="1132509"/>
    <lineage>
        <taxon>Archaea</taxon>
        <taxon>Methanobacteriati</taxon>
        <taxon>Methanobacteriota</taxon>
        <taxon>Stenosarchaea group</taxon>
        <taxon>Halobacteria</taxon>
        <taxon>Halobacteriales</taxon>
        <taxon>Halococcaceae</taxon>
        <taxon>Halococcus</taxon>
    </lineage>
</organism>
<dbReference type="Pfam" id="PF00361">
    <property type="entry name" value="Proton_antipo_M"/>
    <property type="match status" value="1"/>
</dbReference>
<dbReference type="OrthoDB" id="101192at2157"/>
<evidence type="ECO:0000259" key="7">
    <source>
        <dbReference type="Pfam" id="PF00361"/>
    </source>
</evidence>
<dbReference type="GO" id="GO:0042773">
    <property type="term" value="P:ATP synthesis coupled electron transport"/>
    <property type="evidence" value="ECO:0007669"/>
    <property type="project" value="InterPro"/>
</dbReference>
<evidence type="ECO:0000256" key="5">
    <source>
        <dbReference type="ARBA" id="ARBA00023136"/>
    </source>
</evidence>
<feature type="transmembrane region" description="Helical" evidence="6">
    <location>
        <begin position="246"/>
        <end position="271"/>
    </location>
</feature>
<comment type="subcellular location">
    <subcellularLocation>
        <location evidence="1">Cell membrane</location>
        <topology evidence="1">Multi-pass membrane protein</topology>
    </subcellularLocation>
</comment>
<reference evidence="9 10" key="1">
    <citation type="journal article" date="2014" name="PLoS Genet.">
        <title>Phylogenetically driven sequencing of extremely halophilic archaea reveals strategies for static and dynamic osmo-response.</title>
        <authorList>
            <person name="Becker E.A."/>
            <person name="Seitzer P.M."/>
            <person name="Tritt A."/>
            <person name="Larsen D."/>
            <person name="Krusor M."/>
            <person name="Yao A.I."/>
            <person name="Wu D."/>
            <person name="Madern D."/>
            <person name="Eisen J.A."/>
            <person name="Darling A.E."/>
            <person name="Facciotti M.T."/>
        </authorList>
    </citation>
    <scope>NUCLEOTIDE SEQUENCE [LARGE SCALE GENOMIC DNA]</scope>
    <source>
        <strain evidence="9 10">100A6</strain>
    </source>
</reference>
<feature type="transmembrane region" description="Helical" evidence="6">
    <location>
        <begin position="208"/>
        <end position="234"/>
    </location>
</feature>
<keyword evidence="4 6" id="KW-1133">Transmembrane helix</keyword>
<evidence type="ECO:0000259" key="8">
    <source>
        <dbReference type="Pfam" id="PF00662"/>
    </source>
</evidence>
<dbReference type="GO" id="GO:0008137">
    <property type="term" value="F:NADH dehydrogenase (ubiquinone) activity"/>
    <property type="evidence" value="ECO:0007669"/>
    <property type="project" value="InterPro"/>
</dbReference>
<evidence type="ECO:0000313" key="9">
    <source>
        <dbReference type="EMBL" id="EMA39266.1"/>
    </source>
</evidence>
<evidence type="ECO:0000256" key="2">
    <source>
        <dbReference type="ARBA" id="ARBA00022475"/>
    </source>
</evidence>
<protein>
    <submittedName>
        <fullName evidence="9">NADH dehydrogenase (Quinone)</fullName>
    </submittedName>
</protein>
<accession>M0M0R1</accession>
<dbReference type="InterPro" id="IPR001516">
    <property type="entry name" value="Proton_antipo_N"/>
</dbReference>
<dbReference type="EMBL" id="AOMB01000020">
    <property type="protein sequence ID" value="EMA39266.1"/>
    <property type="molecule type" value="Genomic_DNA"/>
</dbReference>
<comment type="caution">
    <text evidence="9">The sequence shown here is derived from an EMBL/GenBank/DDBJ whole genome shotgun (WGS) entry which is preliminary data.</text>
</comment>
<dbReference type="PATRIC" id="fig|1132509.6.peg.1612"/>
<feature type="transmembrane region" description="Helical" evidence="6">
    <location>
        <begin position="291"/>
        <end position="313"/>
    </location>
</feature>
<evidence type="ECO:0000313" key="10">
    <source>
        <dbReference type="Proteomes" id="UP000011566"/>
    </source>
</evidence>
<feature type="transmembrane region" description="Helical" evidence="6">
    <location>
        <begin position="476"/>
        <end position="498"/>
    </location>
</feature>
<feature type="domain" description="NADH-Ubiquinone oxidoreductase (complex I) chain 5 N-terminal" evidence="8">
    <location>
        <begin position="70"/>
        <end position="106"/>
    </location>
</feature>
<keyword evidence="5 6" id="KW-0472">Membrane</keyword>
<dbReference type="RefSeq" id="WP_007692317.1">
    <property type="nucleotide sequence ID" value="NZ_AJRK01000094.1"/>
</dbReference>
<dbReference type="AlphaFoldDB" id="M0M0R1"/>
<feature type="transmembrane region" description="Helical" evidence="6">
    <location>
        <begin position="31"/>
        <end position="49"/>
    </location>
</feature>
<feature type="domain" description="NADH:quinone oxidoreductase/Mrp antiporter transmembrane" evidence="7">
    <location>
        <begin position="129"/>
        <end position="430"/>
    </location>
</feature>
<gene>
    <name evidence="9" type="ORF">C447_07108</name>
</gene>
<proteinExistence type="predicted"/>